<feature type="compositionally biased region" description="Basic and acidic residues" evidence="4">
    <location>
        <begin position="182"/>
        <end position="191"/>
    </location>
</feature>
<dbReference type="PANTHER" id="PTHR24171">
    <property type="entry name" value="ANKYRIN REPEAT DOMAIN-CONTAINING PROTEIN 39-RELATED"/>
    <property type="match status" value="1"/>
</dbReference>
<dbReference type="PRINTS" id="PR01217">
    <property type="entry name" value="PRICHEXTENSN"/>
</dbReference>
<evidence type="ECO:0000256" key="4">
    <source>
        <dbReference type="SAM" id="MobiDB-lite"/>
    </source>
</evidence>
<dbReference type="InterPro" id="IPR036770">
    <property type="entry name" value="Ankyrin_rpt-contain_sf"/>
</dbReference>
<dbReference type="OrthoDB" id="194358at2759"/>
<dbReference type="EMBL" id="JAGMUX010000005">
    <property type="protein sequence ID" value="KAH7259533.1"/>
    <property type="molecule type" value="Genomic_DNA"/>
</dbReference>
<feature type="compositionally biased region" description="Basic and acidic residues" evidence="4">
    <location>
        <begin position="88"/>
        <end position="98"/>
    </location>
</feature>
<evidence type="ECO:0000256" key="2">
    <source>
        <dbReference type="ARBA" id="ARBA00023043"/>
    </source>
</evidence>
<dbReference type="Pfam" id="PF12796">
    <property type="entry name" value="Ank_2"/>
    <property type="match status" value="1"/>
</dbReference>
<feature type="compositionally biased region" description="Basic and acidic residues" evidence="4">
    <location>
        <begin position="123"/>
        <end position="136"/>
    </location>
</feature>
<evidence type="ECO:0008006" key="7">
    <source>
        <dbReference type="Google" id="ProtNLM"/>
    </source>
</evidence>
<reference evidence="5" key="1">
    <citation type="journal article" date="2021" name="Nat. Commun.">
        <title>Genetic determinants of endophytism in the Arabidopsis root mycobiome.</title>
        <authorList>
            <person name="Mesny F."/>
            <person name="Miyauchi S."/>
            <person name="Thiergart T."/>
            <person name="Pickel B."/>
            <person name="Atanasova L."/>
            <person name="Karlsson M."/>
            <person name="Huettel B."/>
            <person name="Barry K.W."/>
            <person name="Haridas S."/>
            <person name="Chen C."/>
            <person name="Bauer D."/>
            <person name="Andreopoulos W."/>
            <person name="Pangilinan J."/>
            <person name="LaButti K."/>
            <person name="Riley R."/>
            <person name="Lipzen A."/>
            <person name="Clum A."/>
            <person name="Drula E."/>
            <person name="Henrissat B."/>
            <person name="Kohler A."/>
            <person name="Grigoriev I.V."/>
            <person name="Martin F.M."/>
            <person name="Hacquard S."/>
        </authorList>
    </citation>
    <scope>NUCLEOTIDE SEQUENCE</scope>
    <source>
        <strain evidence="5">MPI-CAGE-AT-0023</strain>
    </source>
</reference>
<protein>
    <recommendedName>
        <fullName evidence="7">Ankyrin</fullName>
    </recommendedName>
</protein>
<keyword evidence="1" id="KW-0677">Repeat</keyword>
<evidence type="ECO:0000256" key="1">
    <source>
        <dbReference type="ARBA" id="ARBA00022737"/>
    </source>
</evidence>
<keyword evidence="2 3" id="KW-0040">ANK repeat</keyword>
<dbReference type="GeneID" id="70225318"/>
<dbReference type="SMART" id="SM00248">
    <property type="entry name" value="ANK"/>
    <property type="match status" value="3"/>
</dbReference>
<feature type="region of interest" description="Disordered" evidence="4">
    <location>
        <begin position="1"/>
        <end position="275"/>
    </location>
</feature>
<name>A0A9P9HKT3_FUSRE</name>
<organism evidence="5 6">
    <name type="scientific">Fusarium redolens</name>
    <dbReference type="NCBI Taxonomy" id="48865"/>
    <lineage>
        <taxon>Eukaryota</taxon>
        <taxon>Fungi</taxon>
        <taxon>Dikarya</taxon>
        <taxon>Ascomycota</taxon>
        <taxon>Pezizomycotina</taxon>
        <taxon>Sordariomycetes</taxon>
        <taxon>Hypocreomycetidae</taxon>
        <taxon>Hypocreales</taxon>
        <taxon>Nectriaceae</taxon>
        <taxon>Fusarium</taxon>
        <taxon>Fusarium redolens species complex</taxon>
    </lineage>
</organism>
<comment type="caution">
    <text evidence="5">The sequence shown here is derived from an EMBL/GenBank/DDBJ whole genome shotgun (WGS) entry which is preliminary data.</text>
</comment>
<gene>
    <name evidence="5" type="ORF">BKA55DRAFT_592251</name>
</gene>
<sequence length="760" mass="84132">MPKKAPSLRSSTRPKPQPAPAPAPKRPPLRTPSASYSRPPPSHPSPTLKNEGPLKPPPGAGASQRSRSYEAESRRPRYPPSSSPRQSYYERPRRRDSGFRSVSPQERPPPPAPVQRALRRRMTRESDWMSEDESRPTSRRRSPTPERRQKPRPHGSETPAWPNSPKPAVARPPMRSYPTDSWRPDPRRRPSYEPPPSPRRPPGAGKRSPPSAYRPAPHLAADMLRGRPRSRGDSPLRNHETHESPSSRRHSVKSPKQQEAKPAEKPAEGEPKKKGFDFMKHFPQAVAAYAGIEALGKHADTAKEWTDWFMKLQKTPKEIHELSAKATTARDTITQIQNTLEARPDIIEGDDAKPMRKQIDEAIGNATAALDEMTKLLQEISSDGLEGTMFGGLEEFYNSYKYKDERALMKPAPPGFDNPVPPPAPGQSSDSANAQRSSTAQPGSKSRAGSIDLDPPPVGRYRKSVDEDTTRSTPSDVLTEPTIETAKSAAPEDKPTEAEKDAGKPEAQQIYGEAPPDSPKGVKLKVDDDLADLPTPSPKAEPAQPTEAPLRKEEPTGIKPAQTTPVEAKPPRPPAPVEDPEEILLDAAWNGDIQACNAALRHASPSTRDQNGFTPLHLAAERDHLAIAMLLLDSSANTNARANGGRTPLHLAARYSSAAFVELLVDDGHADPNARTTDGRTPLHYAASVAEDGDDEKREVIRVLRDWKADPTIKDNKGRTARDVAQRRDFWDVSATLRRAEKRWEEEHHQNWFQRHGLKR</sequence>
<feature type="compositionally biased region" description="Pro residues" evidence="4">
    <location>
        <begin position="15"/>
        <end position="30"/>
    </location>
</feature>
<feature type="compositionally biased region" description="Pro residues" evidence="4">
    <location>
        <begin position="411"/>
        <end position="425"/>
    </location>
</feature>
<dbReference type="PANTHER" id="PTHR24171:SF9">
    <property type="entry name" value="ANKYRIN REPEAT DOMAIN-CONTAINING PROTEIN 39"/>
    <property type="match status" value="1"/>
</dbReference>
<feature type="compositionally biased region" description="Polar residues" evidence="4">
    <location>
        <begin position="426"/>
        <end position="444"/>
    </location>
</feature>
<accession>A0A9P9HKT3</accession>
<dbReference type="SUPFAM" id="SSF48403">
    <property type="entry name" value="Ankyrin repeat"/>
    <property type="match status" value="1"/>
</dbReference>
<dbReference type="Proteomes" id="UP000720189">
    <property type="component" value="Unassembled WGS sequence"/>
</dbReference>
<feature type="compositionally biased region" description="Low complexity" evidence="4">
    <location>
        <begin position="202"/>
        <end position="211"/>
    </location>
</feature>
<dbReference type="InterPro" id="IPR002110">
    <property type="entry name" value="Ankyrin_rpt"/>
</dbReference>
<dbReference type="PROSITE" id="PS50297">
    <property type="entry name" value="ANK_REP_REGION"/>
    <property type="match status" value="2"/>
</dbReference>
<proteinExistence type="predicted"/>
<feature type="compositionally biased region" description="Basic and acidic residues" evidence="4">
    <location>
        <begin position="230"/>
        <end position="246"/>
    </location>
</feature>
<keyword evidence="6" id="KW-1185">Reference proteome</keyword>
<feature type="region of interest" description="Disordered" evidence="4">
    <location>
        <begin position="408"/>
        <end position="577"/>
    </location>
</feature>
<feature type="compositionally biased region" description="Basic and acidic residues" evidence="4">
    <location>
        <begin position="490"/>
        <end position="504"/>
    </location>
</feature>
<dbReference type="Gene3D" id="1.25.40.20">
    <property type="entry name" value="Ankyrin repeat-containing domain"/>
    <property type="match status" value="1"/>
</dbReference>
<feature type="repeat" description="ANK" evidence="3">
    <location>
        <begin position="611"/>
        <end position="643"/>
    </location>
</feature>
<evidence type="ECO:0000256" key="3">
    <source>
        <dbReference type="PROSITE-ProRule" id="PRU00023"/>
    </source>
</evidence>
<dbReference type="PROSITE" id="PS50088">
    <property type="entry name" value="ANK_REPEAT"/>
    <property type="match status" value="3"/>
</dbReference>
<feature type="compositionally biased region" description="Pro residues" evidence="4">
    <location>
        <begin position="192"/>
        <end position="201"/>
    </location>
</feature>
<dbReference type="Pfam" id="PF00023">
    <property type="entry name" value="Ank"/>
    <property type="match status" value="1"/>
</dbReference>
<feature type="repeat" description="ANK" evidence="3">
    <location>
        <begin position="678"/>
        <end position="716"/>
    </location>
</feature>
<dbReference type="RefSeq" id="XP_046052241.1">
    <property type="nucleotide sequence ID" value="XM_046195364.1"/>
</dbReference>
<feature type="compositionally biased region" description="Basic and acidic residues" evidence="4">
    <location>
        <begin position="256"/>
        <end position="275"/>
    </location>
</feature>
<evidence type="ECO:0000313" key="5">
    <source>
        <dbReference type="EMBL" id="KAH7259533.1"/>
    </source>
</evidence>
<feature type="repeat" description="ANK" evidence="3">
    <location>
        <begin position="644"/>
        <end position="668"/>
    </location>
</feature>
<dbReference type="AlphaFoldDB" id="A0A9P9HKT3"/>
<evidence type="ECO:0000313" key="6">
    <source>
        <dbReference type="Proteomes" id="UP000720189"/>
    </source>
</evidence>